<name>A0A381N5K0_9ZZZZ</name>
<dbReference type="Pfam" id="PF16811">
    <property type="entry name" value="TAtT"/>
    <property type="match status" value="1"/>
</dbReference>
<accession>A0A381N5K0</accession>
<gene>
    <name evidence="1" type="ORF">METZ01_LOCUS2631</name>
</gene>
<sequence>MDDVEALYWLGTSWGLAISNGLDHPELVADLPAVKALLGRAIELDEDYNRGAIHSALIPLEALPEEMGGSPSRARQHFERAVELSDGLDASVYVTFAAVARGADDREEFERLLKDALAVDPDEDKSYRLLNLISQKLARDLLDHLDDLFFE</sequence>
<dbReference type="InterPro" id="IPR038537">
    <property type="entry name" value="TatT_sf"/>
</dbReference>
<evidence type="ECO:0000313" key="1">
    <source>
        <dbReference type="EMBL" id="SUZ49777.1"/>
    </source>
</evidence>
<dbReference type="EMBL" id="UINC01000135">
    <property type="protein sequence ID" value="SUZ49777.1"/>
    <property type="molecule type" value="Genomic_DNA"/>
</dbReference>
<dbReference type="InterPro" id="IPR031823">
    <property type="entry name" value="TatT"/>
</dbReference>
<protein>
    <recommendedName>
        <fullName evidence="2">Tetratrico peptide repeat group 5 domain-containing protein</fullName>
    </recommendedName>
</protein>
<reference evidence="1" key="1">
    <citation type="submission" date="2018-05" db="EMBL/GenBank/DDBJ databases">
        <authorList>
            <person name="Lanie J.A."/>
            <person name="Ng W.-L."/>
            <person name="Kazmierczak K.M."/>
            <person name="Andrzejewski T.M."/>
            <person name="Davidsen T.M."/>
            <person name="Wayne K.J."/>
            <person name="Tettelin H."/>
            <person name="Glass J.I."/>
            <person name="Rusch D."/>
            <person name="Podicherti R."/>
            <person name="Tsui H.-C.T."/>
            <person name="Winkler M.E."/>
        </authorList>
    </citation>
    <scope>NUCLEOTIDE SEQUENCE</scope>
</reference>
<organism evidence="1">
    <name type="scientific">marine metagenome</name>
    <dbReference type="NCBI Taxonomy" id="408172"/>
    <lineage>
        <taxon>unclassified sequences</taxon>
        <taxon>metagenomes</taxon>
        <taxon>ecological metagenomes</taxon>
    </lineage>
</organism>
<dbReference type="Gene3D" id="1.25.40.920">
    <property type="entry name" value="TRAP transporter T-component"/>
    <property type="match status" value="1"/>
</dbReference>
<evidence type="ECO:0008006" key="2">
    <source>
        <dbReference type="Google" id="ProtNLM"/>
    </source>
</evidence>
<proteinExistence type="predicted"/>
<dbReference type="AlphaFoldDB" id="A0A381N5K0"/>